<protein>
    <submittedName>
        <fullName evidence="2">Transcriptional regulator MarR</fullName>
    </submittedName>
</protein>
<dbReference type="GO" id="GO:0003700">
    <property type="term" value="F:DNA-binding transcription factor activity"/>
    <property type="evidence" value="ECO:0007669"/>
    <property type="project" value="InterPro"/>
</dbReference>
<dbReference type="PANTHER" id="PTHR33164:SF43">
    <property type="entry name" value="HTH-TYPE TRANSCRIPTIONAL REPRESSOR YETL"/>
    <property type="match status" value="1"/>
</dbReference>
<dbReference type="OrthoDB" id="582199at2"/>
<evidence type="ECO:0000313" key="2">
    <source>
        <dbReference type="EMBL" id="GAN77519.1"/>
    </source>
</evidence>
<dbReference type="AlphaFoldDB" id="A0A0D6P9H4"/>
<feature type="domain" description="HTH marR-type" evidence="1">
    <location>
        <begin position="59"/>
        <end position="94"/>
    </location>
</feature>
<dbReference type="InterPro" id="IPR039422">
    <property type="entry name" value="MarR/SlyA-like"/>
</dbReference>
<dbReference type="InterPro" id="IPR036390">
    <property type="entry name" value="WH_DNA-bd_sf"/>
</dbReference>
<dbReference type="Pfam" id="PF12802">
    <property type="entry name" value="MarR_2"/>
    <property type="match status" value="1"/>
</dbReference>
<accession>A0A0D6P9H4</accession>
<dbReference type="SUPFAM" id="SSF46785">
    <property type="entry name" value="Winged helix' DNA-binding domain"/>
    <property type="match status" value="1"/>
</dbReference>
<name>A0A0D6P9H4_9PROT</name>
<dbReference type="Gene3D" id="1.10.10.10">
    <property type="entry name" value="Winged helix-like DNA-binding domain superfamily/Winged helix DNA-binding domain"/>
    <property type="match status" value="1"/>
</dbReference>
<dbReference type="EMBL" id="BANB01000354">
    <property type="protein sequence ID" value="GAN77519.1"/>
    <property type="molecule type" value="Genomic_DNA"/>
</dbReference>
<reference evidence="2 3" key="1">
    <citation type="submission" date="2012-11" db="EMBL/GenBank/DDBJ databases">
        <title>Whole genome sequence of Acidisphaera rubrifaciens HS-AP3.</title>
        <authorList>
            <person name="Azuma Y."/>
            <person name="Higashiura N."/>
            <person name="Hirakawa H."/>
            <person name="Matsushita K."/>
        </authorList>
    </citation>
    <scope>NUCLEOTIDE SEQUENCE [LARGE SCALE GENOMIC DNA]</scope>
    <source>
        <strain evidence="2 3">HS-AP3</strain>
    </source>
</reference>
<dbReference type="InterPro" id="IPR036388">
    <property type="entry name" value="WH-like_DNA-bd_sf"/>
</dbReference>
<comment type="caution">
    <text evidence="2">The sequence shown here is derived from an EMBL/GenBank/DDBJ whole genome shotgun (WGS) entry which is preliminary data.</text>
</comment>
<dbReference type="RefSeq" id="WP_052945217.1">
    <property type="nucleotide sequence ID" value="NZ_BANB01000354.1"/>
</dbReference>
<organism evidence="2 3">
    <name type="scientific">Acidisphaera rubrifaciens HS-AP3</name>
    <dbReference type="NCBI Taxonomy" id="1231350"/>
    <lineage>
        <taxon>Bacteria</taxon>
        <taxon>Pseudomonadati</taxon>
        <taxon>Pseudomonadota</taxon>
        <taxon>Alphaproteobacteria</taxon>
        <taxon>Acetobacterales</taxon>
        <taxon>Acetobacteraceae</taxon>
        <taxon>Acidisphaera</taxon>
    </lineage>
</organism>
<dbReference type="PANTHER" id="PTHR33164">
    <property type="entry name" value="TRANSCRIPTIONAL REGULATOR, MARR FAMILY"/>
    <property type="match status" value="1"/>
</dbReference>
<evidence type="ECO:0000313" key="3">
    <source>
        <dbReference type="Proteomes" id="UP000032680"/>
    </source>
</evidence>
<evidence type="ECO:0000259" key="1">
    <source>
        <dbReference type="Pfam" id="PF12802"/>
    </source>
</evidence>
<proteinExistence type="predicted"/>
<dbReference type="GO" id="GO:0006950">
    <property type="term" value="P:response to stress"/>
    <property type="evidence" value="ECO:0007669"/>
    <property type="project" value="TreeGrafter"/>
</dbReference>
<sequence>MSRPSFNVEGLGAIAGRLHRAVQGTVLQRLAERGFEGLTAGAATLMPLIEPQGSRPIILAERSGLTRQAVGQIIRELMARRFVEVAPDPSDARAKVVRVVGAGRALQDASIAALDEIYRRAGTVIGDDGVPRLEAAMSRLADAVAPG</sequence>
<dbReference type="Proteomes" id="UP000032680">
    <property type="component" value="Unassembled WGS sequence"/>
</dbReference>
<keyword evidence="3" id="KW-1185">Reference proteome</keyword>
<dbReference type="InterPro" id="IPR000835">
    <property type="entry name" value="HTH_MarR-typ"/>
</dbReference>
<gene>
    <name evidence="2" type="ORF">Asru_0354_05</name>
</gene>